<keyword evidence="2" id="KW-1185">Reference proteome</keyword>
<accession>A0ABS4SKK6</accession>
<gene>
    <name evidence="1" type="ORF">J2851_002881</name>
</gene>
<dbReference type="Proteomes" id="UP000781958">
    <property type="component" value="Unassembled WGS sequence"/>
</dbReference>
<name>A0ABS4SKK6_9PROT</name>
<dbReference type="RefSeq" id="WP_307419597.1">
    <property type="nucleotide sequence ID" value="NZ_JAGINP010000009.1"/>
</dbReference>
<sequence length="130" mass="14685">MDLHRSTLRSPPAMVSPSAAFDVGGVPFGSAEEAWFWSVQAQEAKAAGARITAGKGLVQRPCEPSDVLRAVDRLYRRRLLLRDHLHVLVHYGRRLMAPDPERRREQRAHALWREAFAQLAPVLREKGIVQ</sequence>
<evidence type="ECO:0000313" key="1">
    <source>
        <dbReference type="EMBL" id="MBP2293099.1"/>
    </source>
</evidence>
<organism evidence="1 2">
    <name type="scientific">Azospirillum rugosum</name>
    <dbReference type="NCBI Taxonomy" id="416170"/>
    <lineage>
        <taxon>Bacteria</taxon>
        <taxon>Pseudomonadati</taxon>
        <taxon>Pseudomonadota</taxon>
        <taxon>Alphaproteobacteria</taxon>
        <taxon>Rhodospirillales</taxon>
        <taxon>Azospirillaceae</taxon>
        <taxon>Azospirillum</taxon>
    </lineage>
</organism>
<comment type="caution">
    <text evidence="1">The sequence shown here is derived from an EMBL/GenBank/DDBJ whole genome shotgun (WGS) entry which is preliminary data.</text>
</comment>
<protein>
    <submittedName>
        <fullName evidence="1">Uncharacterized protein</fullName>
    </submittedName>
</protein>
<dbReference type="EMBL" id="JAGINP010000009">
    <property type="protein sequence ID" value="MBP2293099.1"/>
    <property type="molecule type" value="Genomic_DNA"/>
</dbReference>
<proteinExistence type="predicted"/>
<reference evidence="1 2" key="1">
    <citation type="submission" date="2021-03" db="EMBL/GenBank/DDBJ databases">
        <title>Genomic Encyclopedia of Type Strains, Phase III (KMG-III): the genomes of soil and plant-associated and newly described type strains.</title>
        <authorList>
            <person name="Whitman W."/>
        </authorList>
    </citation>
    <scope>NUCLEOTIDE SEQUENCE [LARGE SCALE GENOMIC DNA]</scope>
    <source>
        <strain evidence="1 2">IMMIB AFH-6</strain>
    </source>
</reference>
<evidence type="ECO:0000313" key="2">
    <source>
        <dbReference type="Proteomes" id="UP000781958"/>
    </source>
</evidence>